<protein>
    <submittedName>
        <fullName evidence="6">LytTR family transcriptional regulator</fullName>
    </submittedName>
</protein>
<keyword evidence="4" id="KW-0804">Transcription</keyword>
<dbReference type="Proteomes" id="UP000235658">
    <property type="component" value="Unassembled WGS sequence"/>
</dbReference>
<dbReference type="PANTHER" id="PTHR37299">
    <property type="entry name" value="TRANSCRIPTIONAL REGULATOR-RELATED"/>
    <property type="match status" value="1"/>
</dbReference>
<evidence type="ECO:0000256" key="1">
    <source>
        <dbReference type="ARBA" id="ARBA00022490"/>
    </source>
</evidence>
<dbReference type="InterPro" id="IPR007492">
    <property type="entry name" value="LytTR_DNA-bd_dom"/>
</dbReference>
<dbReference type="SMART" id="SM00850">
    <property type="entry name" value="LytTR"/>
    <property type="match status" value="1"/>
</dbReference>
<dbReference type="PROSITE" id="PS50930">
    <property type="entry name" value="HTH_LYTTR"/>
    <property type="match status" value="1"/>
</dbReference>
<evidence type="ECO:0000259" key="5">
    <source>
        <dbReference type="PROSITE" id="PS50930"/>
    </source>
</evidence>
<proteinExistence type="predicted"/>
<evidence type="ECO:0000256" key="3">
    <source>
        <dbReference type="ARBA" id="ARBA00023125"/>
    </source>
</evidence>
<keyword evidence="1" id="KW-0963">Cytoplasm</keyword>
<evidence type="ECO:0000313" key="6">
    <source>
        <dbReference type="EMBL" id="PMC80779.1"/>
    </source>
</evidence>
<organism evidence="6 7">
    <name type="scientific">Anaerococcus hydrogenalis</name>
    <dbReference type="NCBI Taxonomy" id="33029"/>
    <lineage>
        <taxon>Bacteria</taxon>
        <taxon>Bacillati</taxon>
        <taxon>Bacillota</taxon>
        <taxon>Tissierellia</taxon>
        <taxon>Tissierellales</taxon>
        <taxon>Peptoniphilaceae</taxon>
        <taxon>Anaerococcus</taxon>
    </lineage>
</organism>
<dbReference type="GeneID" id="84579348"/>
<dbReference type="EMBL" id="PNHP01000008">
    <property type="protein sequence ID" value="PMC80779.1"/>
    <property type="molecule type" value="Genomic_DNA"/>
</dbReference>
<evidence type="ECO:0000256" key="2">
    <source>
        <dbReference type="ARBA" id="ARBA00023015"/>
    </source>
</evidence>
<feature type="domain" description="HTH LytTR-type" evidence="5">
    <location>
        <begin position="42"/>
        <end position="146"/>
    </location>
</feature>
<dbReference type="PANTHER" id="PTHR37299:SF2">
    <property type="entry name" value="HTH LYTTR-TYPE DOMAIN-CONTAINING PROTEIN"/>
    <property type="match status" value="1"/>
</dbReference>
<dbReference type="InterPro" id="IPR046947">
    <property type="entry name" value="LytR-like"/>
</dbReference>
<dbReference type="Gene3D" id="2.40.50.1020">
    <property type="entry name" value="LytTr DNA-binding domain"/>
    <property type="match status" value="1"/>
</dbReference>
<comment type="caution">
    <text evidence="6">The sequence shown here is derived from an EMBL/GenBank/DDBJ whole genome shotgun (WGS) entry which is preliminary data.</text>
</comment>
<keyword evidence="3" id="KW-0238">DNA-binding</keyword>
<dbReference type="AlphaFoldDB" id="A0A2N6UGN0"/>
<dbReference type="GO" id="GO:0000156">
    <property type="term" value="F:phosphorelay response regulator activity"/>
    <property type="evidence" value="ECO:0007669"/>
    <property type="project" value="InterPro"/>
</dbReference>
<evidence type="ECO:0000256" key="4">
    <source>
        <dbReference type="ARBA" id="ARBA00023163"/>
    </source>
</evidence>
<reference evidence="6 7" key="1">
    <citation type="submission" date="2017-09" db="EMBL/GenBank/DDBJ databases">
        <title>Bacterial strain isolated from the female urinary microbiota.</title>
        <authorList>
            <person name="Thomas-White K."/>
            <person name="Kumar N."/>
            <person name="Forster S."/>
            <person name="Putonti C."/>
            <person name="Lawley T."/>
            <person name="Wolfe A.J."/>
        </authorList>
    </citation>
    <scope>NUCLEOTIDE SEQUENCE [LARGE SCALE GENOMIC DNA]</scope>
    <source>
        <strain evidence="6 7">UMB0204</strain>
    </source>
</reference>
<dbReference type="GO" id="GO:0003677">
    <property type="term" value="F:DNA binding"/>
    <property type="evidence" value="ECO:0007669"/>
    <property type="project" value="UniProtKB-KW"/>
</dbReference>
<dbReference type="Pfam" id="PF04397">
    <property type="entry name" value="LytTR"/>
    <property type="match status" value="1"/>
</dbReference>
<evidence type="ECO:0000313" key="7">
    <source>
        <dbReference type="Proteomes" id="UP000235658"/>
    </source>
</evidence>
<keyword evidence="2" id="KW-0805">Transcription regulation</keyword>
<name>A0A2N6UGN0_9FIRM</name>
<dbReference type="RefSeq" id="WP_102198536.1">
    <property type="nucleotide sequence ID" value="NZ_CAUPDS010000012.1"/>
</dbReference>
<gene>
    <name evidence="6" type="ORF">CJ192_09135</name>
</gene>
<accession>A0A2N6UGN0</accession>
<sequence length="146" mass="17381">MKVEIIIDENLDESLVKIYAPSYNEDIENIKRSLEATSVDMVVAFKEDEIYLLEYEEIIRCITKDKNVFIQSKDGEYKARMRLYELYERLNKNKFIKISRYEIINLDYVKKLDLSFKGTIAVEFKNGSISYVSRRYLKEFKKALGF</sequence>